<keyword evidence="5" id="KW-0418">Kinase</keyword>
<name>A0A3N5YAM1_9ALTE</name>
<evidence type="ECO:0000256" key="4">
    <source>
        <dbReference type="ARBA" id="ARBA00022679"/>
    </source>
</evidence>
<dbReference type="Gene3D" id="3.40.50.2300">
    <property type="match status" value="1"/>
</dbReference>
<evidence type="ECO:0000256" key="8">
    <source>
        <dbReference type="SAM" id="Phobius"/>
    </source>
</evidence>
<dbReference type="InterPro" id="IPR004358">
    <property type="entry name" value="Sig_transdc_His_kin-like_C"/>
</dbReference>
<dbReference type="SUPFAM" id="SSF47384">
    <property type="entry name" value="Homodimeric domain of signal transducing histidine kinase"/>
    <property type="match status" value="1"/>
</dbReference>
<dbReference type="InterPro" id="IPR011006">
    <property type="entry name" value="CheY-like_superfamily"/>
</dbReference>
<evidence type="ECO:0000256" key="2">
    <source>
        <dbReference type="ARBA" id="ARBA00012438"/>
    </source>
</evidence>
<organism evidence="11 12">
    <name type="scientific">Alteromonas sediminis</name>
    <dbReference type="NCBI Taxonomy" id="2259342"/>
    <lineage>
        <taxon>Bacteria</taxon>
        <taxon>Pseudomonadati</taxon>
        <taxon>Pseudomonadota</taxon>
        <taxon>Gammaproteobacteria</taxon>
        <taxon>Alteromonadales</taxon>
        <taxon>Alteromonadaceae</taxon>
        <taxon>Alteromonas/Salinimonas group</taxon>
        <taxon>Alteromonas</taxon>
    </lineage>
</organism>
<comment type="caution">
    <text evidence="11">The sequence shown here is derived from an EMBL/GenBank/DDBJ whole genome shotgun (WGS) entry which is preliminary data.</text>
</comment>
<dbReference type="Gene3D" id="3.30.565.10">
    <property type="entry name" value="Histidine kinase-like ATPase, C-terminal domain"/>
    <property type="match status" value="1"/>
</dbReference>
<dbReference type="InterPro" id="IPR036097">
    <property type="entry name" value="HisK_dim/P_sf"/>
</dbReference>
<dbReference type="RefSeq" id="WP_124026640.1">
    <property type="nucleotide sequence ID" value="NZ_JBHRSN010000005.1"/>
</dbReference>
<dbReference type="OrthoDB" id="9764438at2"/>
<dbReference type="PROSITE" id="PS50109">
    <property type="entry name" value="HIS_KIN"/>
    <property type="match status" value="1"/>
</dbReference>
<keyword evidence="8" id="KW-0472">Membrane</keyword>
<keyword evidence="12" id="KW-1185">Reference proteome</keyword>
<dbReference type="CDD" id="cd00082">
    <property type="entry name" value="HisKA"/>
    <property type="match status" value="1"/>
</dbReference>
<dbReference type="SUPFAM" id="SSF52172">
    <property type="entry name" value="CheY-like"/>
    <property type="match status" value="1"/>
</dbReference>
<dbReference type="GO" id="GO:0000155">
    <property type="term" value="F:phosphorelay sensor kinase activity"/>
    <property type="evidence" value="ECO:0007669"/>
    <property type="project" value="InterPro"/>
</dbReference>
<comment type="catalytic activity">
    <reaction evidence="1">
        <text>ATP + protein L-histidine = ADP + protein N-phospho-L-histidine.</text>
        <dbReference type="EC" id="2.7.13.3"/>
    </reaction>
</comment>
<dbReference type="SMART" id="SM00387">
    <property type="entry name" value="HATPase_c"/>
    <property type="match status" value="1"/>
</dbReference>
<dbReference type="EC" id="2.7.13.3" evidence="2"/>
<dbReference type="InterPro" id="IPR001789">
    <property type="entry name" value="Sig_transdc_resp-reg_receiver"/>
</dbReference>
<feature type="transmembrane region" description="Helical" evidence="8">
    <location>
        <begin position="32"/>
        <end position="54"/>
    </location>
</feature>
<dbReference type="CDD" id="cd00075">
    <property type="entry name" value="HATPase"/>
    <property type="match status" value="1"/>
</dbReference>
<sequence>MRLTSPHLIVGCLTAVIVYFLFRPFASPDAPFIWLSLNLLLVITSASHYGVYFFKKNLLDFTGWKISIFIMSLLWGGVWSLPIFIFTHDAPILYLCVMIILLIAMVSVPAPAMCHYPLAYFIYMSMPLMALGFKVKQLTIEGSELLLFMTPFLWGTLLIYGWDLYKTLLLSIGLQVEVQRAYKQSEQANLAKSKFIATASHDIRQPLQASIFLLEALKNYGNLNKNITKHITSLDKSMENMSNLLNALLDVSKLDANSMVSKSENISLQKFMHALKSDYHQLIIEKPMIEVQFDVEDCFAYVDGLLLRRVIENLFTNALKYTESGSVTIQVRQQNDRIFIAVTDTGVGIPSHCWDHIYDEFFQVENTQRDQSNGLGLGLSIVKKICVQQHWPLEFTTSLNRGSEFRVNVPAGKRTETLPVSDALPFNINLLRGKVVAVLENDEAIRQNLATLLAQWGCKSHCSGEFSQFRSSVITNGIKFDLLIIDNRLSGSMKGLDAIKILQSELNYTFETIMLTGDTATTDLITIENDGIFVLHKPIKPAMLRAAIMKKLRLQKI</sequence>
<keyword evidence="8" id="KW-1133">Transmembrane helix</keyword>
<dbReference type="CDD" id="cd00156">
    <property type="entry name" value="REC"/>
    <property type="match status" value="1"/>
</dbReference>
<evidence type="ECO:0000256" key="3">
    <source>
        <dbReference type="ARBA" id="ARBA00022553"/>
    </source>
</evidence>
<proteinExistence type="predicted"/>
<keyword evidence="6" id="KW-0902">Two-component regulatory system</keyword>
<dbReference type="PANTHER" id="PTHR43711">
    <property type="entry name" value="TWO-COMPONENT HISTIDINE KINASE"/>
    <property type="match status" value="1"/>
</dbReference>
<evidence type="ECO:0000256" key="5">
    <source>
        <dbReference type="ARBA" id="ARBA00022777"/>
    </source>
</evidence>
<feature type="transmembrane region" description="Helical" evidence="8">
    <location>
        <begin position="145"/>
        <end position="165"/>
    </location>
</feature>
<dbReference type="SMART" id="SM00448">
    <property type="entry name" value="REC"/>
    <property type="match status" value="1"/>
</dbReference>
<dbReference type="EMBL" id="RPOK01000001">
    <property type="protein sequence ID" value="RPJ68639.1"/>
    <property type="molecule type" value="Genomic_DNA"/>
</dbReference>
<dbReference type="PANTHER" id="PTHR43711:SF31">
    <property type="entry name" value="HISTIDINE KINASE"/>
    <property type="match status" value="1"/>
</dbReference>
<accession>A0A3N5YAM1</accession>
<keyword evidence="4" id="KW-0808">Transferase</keyword>
<dbReference type="Pfam" id="PF00072">
    <property type="entry name" value="Response_reg"/>
    <property type="match status" value="1"/>
</dbReference>
<feature type="domain" description="Response regulatory" evidence="10">
    <location>
        <begin position="435"/>
        <end position="552"/>
    </location>
</feature>
<feature type="transmembrane region" description="Helical" evidence="8">
    <location>
        <begin position="92"/>
        <end position="110"/>
    </location>
</feature>
<dbReference type="InterPro" id="IPR050736">
    <property type="entry name" value="Sensor_HK_Regulatory"/>
</dbReference>
<dbReference type="InterPro" id="IPR036890">
    <property type="entry name" value="HATPase_C_sf"/>
</dbReference>
<evidence type="ECO:0000313" key="12">
    <source>
        <dbReference type="Proteomes" id="UP000275281"/>
    </source>
</evidence>
<evidence type="ECO:0000256" key="1">
    <source>
        <dbReference type="ARBA" id="ARBA00000085"/>
    </source>
</evidence>
<feature type="transmembrane region" description="Helical" evidence="8">
    <location>
        <begin position="66"/>
        <end position="86"/>
    </location>
</feature>
<dbReference type="InterPro" id="IPR005467">
    <property type="entry name" value="His_kinase_dom"/>
</dbReference>
<dbReference type="InterPro" id="IPR003594">
    <property type="entry name" value="HATPase_dom"/>
</dbReference>
<dbReference type="AlphaFoldDB" id="A0A3N5YAM1"/>
<dbReference type="Pfam" id="PF00512">
    <property type="entry name" value="HisKA"/>
    <property type="match status" value="1"/>
</dbReference>
<evidence type="ECO:0000259" key="10">
    <source>
        <dbReference type="PROSITE" id="PS50110"/>
    </source>
</evidence>
<reference evidence="11 12" key="1">
    <citation type="submission" date="2018-11" db="EMBL/GenBank/DDBJ databases">
        <authorList>
            <person name="Ye M.-Q."/>
            <person name="Du Z.-J."/>
        </authorList>
    </citation>
    <scope>NUCLEOTIDE SEQUENCE [LARGE SCALE GENOMIC DNA]</scope>
    <source>
        <strain evidence="11 12">U0105</strain>
    </source>
</reference>
<evidence type="ECO:0000259" key="9">
    <source>
        <dbReference type="PROSITE" id="PS50109"/>
    </source>
</evidence>
<dbReference type="Gene3D" id="1.10.287.130">
    <property type="match status" value="1"/>
</dbReference>
<dbReference type="PROSITE" id="PS50110">
    <property type="entry name" value="RESPONSE_REGULATORY"/>
    <property type="match status" value="1"/>
</dbReference>
<evidence type="ECO:0000256" key="6">
    <source>
        <dbReference type="ARBA" id="ARBA00023012"/>
    </source>
</evidence>
<protein>
    <recommendedName>
        <fullName evidence="2">histidine kinase</fullName>
        <ecNumber evidence="2">2.7.13.3</ecNumber>
    </recommendedName>
</protein>
<keyword evidence="8" id="KW-0812">Transmembrane</keyword>
<dbReference type="Pfam" id="PF02518">
    <property type="entry name" value="HATPase_c"/>
    <property type="match status" value="1"/>
</dbReference>
<gene>
    <name evidence="11" type="ORF">DRW07_04350</name>
</gene>
<feature type="domain" description="Histidine kinase" evidence="9">
    <location>
        <begin position="198"/>
        <end position="413"/>
    </location>
</feature>
<feature type="transmembrane region" description="Helical" evidence="8">
    <location>
        <begin position="7"/>
        <end position="26"/>
    </location>
</feature>
<dbReference type="Proteomes" id="UP000275281">
    <property type="component" value="Unassembled WGS sequence"/>
</dbReference>
<dbReference type="SUPFAM" id="SSF55874">
    <property type="entry name" value="ATPase domain of HSP90 chaperone/DNA topoisomerase II/histidine kinase"/>
    <property type="match status" value="1"/>
</dbReference>
<feature type="modified residue" description="4-aspartylphosphate" evidence="7">
    <location>
        <position position="486"/>
    </location>
</feature>
<dbReference type="InterPro" id="IPR003661">
    <property type="entry name" value="HisK_dim/P_dom"/>
</dbReference>
<evidence type="ECO:0000313" key="11">
    <source>
        <dbReference type="EMBL" id="RPJ68639.1"/>
    </source>
</evidence>
<evidence type="ECO:0000256" key="7">
    <source>
        <dbReference type="PROSITE-ProRule" id="PRU00169"/>
    </source>
</evidence>
<dbReference type="PRINTS" id="PR00344">
    <property type="entry name" value="BCTRLSENSOR"/>
</dbReference>
<dbReference type="SMART" id="SM00388">
    <property type="entry name" value="HisKA"/>
    <property type="match status" value="1"/>
</dbReference>
<keyword evidence="3 7" id="KW-0597">Phosphoprotein</keyword>